<gene>
    <name evidence="1" type="ORF">C2G38_2204994</name>
</gene>
<comment type="caution">
    <text evidence="1">The sequence shown here is derived from an EMBL/GenBank/DDBJ whole genome shotgun (WGS) entry which is preliminary data.</text>
</comment>
<evidence type="ECO:0000313" key="1">
    <source>
        <dbReference type="EMBL" id="RIB10866.1"/>
    </source>
</evidence>
<protein>
    <submittedName>
        <fullName evidence="1">Uncharacterized protein</fullName>
    </submittedName>
</protein>
<dbReference type="EMBL" id="QKWP01001202">
    <property type="protein sequence ID" value="RIB10866.1"/>
    <property type="molecule type" value="Genomic_DNA"/>
</dbReference>
<organism evidence="1 2">
    <name type="scientific">Gigaspora rosea</name>
    <dbReference type="NCBI Taxonomy" id="44941"/>
    <lineage>
        <taxon>Eukaryota</taxon>
        <taxon>Fungi</taxon>
        <taxon>Fungi incertae sedis</taxon>
        <taxon>Mucoromycota</taxon>
        <taxon>Glomeromycotina</taxon>
        <taxon>Glomeromycetes</taxon>
        <taxon>Diversisporales</taxon>
        <taxon>Gigasporaceae</taxon>
        <taxon>Gigaspora</taxon>
    </lineage>
</organism>
<dbReference type="STRING" id="44941.A0A397UUK2"/>
<dbReference type="OrthoDB" id="270318at2759"/>
<accession>A0A397UUK2</accession>
<dbReference type="Proteomes" id="UP000266673">
    <property type="component" value="Unassembled WGS sequence"/>
</dbReference>
<reference evidence="1 2" key="1">
    <citation type="submission" date="2018-06" db="EMBL/GenBank/DDBJ databases">
        <title>Comparative genomics reveals the genomic features of Rhizophagus irregularis, R. cerebriforme, R. diaphanum and Gigaspora rosea, and their symbiotic lifestyle signature.</title>
        <authorList>
            <person name="Morin E."/>
            <person name="San Clemente H."/>
            <person name="Chen E.C.H."/>
            <person name="De La Providencia I."/>
            <person name="Hainaut M."/>
            <person name="Kuo A."/>
            <person name="Kohler A."/>
            <person name="Murat C."/>
            <person name="Tang N."/>
            <person name="Roy S."/>
            <person name="Loubradou J."/>
            <person name="Henrissat B."/>
            <person name="Grigoriev I.V."/>
            <person name="Corradi N."/>
            <person name="Roux C."/>
            <person name="Martin F.M."/>
        </authorList>
    </citation>
    <scope>NUCLEOTIDE SEQUENCE [LARGE SCALE GENOMIC DNA]</scope>
    <source>
        <strain evidence="1 2">DAOM 194757</strain>
    </source>
</reference>
<dbReference type="AlphaFoldDB" id="A0A397UUK2"/>
<proteinExistence type="predicted"/>
<sequence length="160" mass="17920">MDYLSVWCSALSVYAIKIGPSFLDVTVVQAIIAQGGILSRYFIQRLHMNFGAYDNKLIEPKVIHGVRSSQLQKSQNVPLASDLPISGPQTIHYAPLVLAKNIGQIKDLILCFKFIPLPPRSLDNLPENNNQENITPEEYTPKDAHENNRKLNVIARSILI</sequence>
<evidence type="ECO:0000313" key="2">
    <source>
        <dbReference type="Proteomes" id="UP000266673"/>
    </source>
</evidence>
<name>A0A397UUK2_9GLOM</name>
<keyword evidence="2" id="KW-1185">Reference proteome</keyword>